<dbReference type="InParanoid" id="A0A6G9I811"/>
<dbReference type="InterPro" id="IPR011990">
    <property type="entry name" value="TPR-like_helical_dom_sf"/>
</dbReference>
<accession>A0A6G9I811</accession>
<dbReference type="SUPFAM" id="SSF48452">
    <property type="entry name" value="TPR-like"/>
    <property type="match status" value="1"/>
</dbReference>
<evidence type="ECO:0000313" key="3">
    <source>
        <dbReference type="Proteomes" id="UP000501168"/>
    </source>
</evidence>
<evidence type="ECO:0000313" key="2">
    <source>
        <dbReference type="EMBL" id="QIQ20346.1"/>
    </source>
</evidence>
<keyword evidence="3" id="KW-1185">Reference proteome</keyword>
<proteinExistence type="predicted"/>
<keyword evidence="1" id="KW-0732">Signal</keyword>
<organism evidence="2 3">
    <name type="scientific">Zophobihabitans entericus</name>
    <dbReference type="NCBI Taxonomy" id="1635327"/>
    <lineage>
        <taxon>Bacteria</taxon>
        <taxon>Pseudomonadati</taxon>
        <taxon>Pseudomonadota</taxon>
        <taxon>Gammaproteobacteria</taxon>
        <taxon>Orbales</taxon>
        <taxon>Orbaceae</taxon>
        <taxon>Zophobihabitans</taxon>
    </lineage>
</organism>
<dbReference type="Gene3D" id="1.25.40.10">
    <property type="entry name" value="Tetratricopeptide repeat domain"/>
    <property type="match status" value="1"/>
</dbReference>
<gene>
    <name evidence="2" type="ORF">IPMB12_00820</name>
</gene>
<feature type="chain" id="PRO_5026299012" description="Tetratricopeptide repeat protein" evidence="1">
    <location>
        <begin position="26"/>
        <end position="452"/>
    </location>
</feature>
<sequence length="452" mass="51710">MACCYQQIKIILLTSLITLLSGCSAFVGHKETLDEYEQQLINTDCSFTNINSQIKSDPLLWSLNGGALARNCLQYEKSITYFDQAEAIIKEQEEALELIGMGRSINSILVNNNINDYQSQNYEKIMINVYKALNFMSLDDFDNARVEFHRALDRQRRAKEYFEDEILAATEKLEESQYAYSSDHLQAESVVLQNYQGNLTPAVVYPDFVNPLATYLSAIFFYIEGDYDLASQYFKETQSMLPGHAQVTQDYQLADKADNSRQKPQQRYVWIVYENGLGMIKGSFYYSFPSFLFTDKIIATSINLPTIYKRSGSYPYLSIGKTKTSEIANMDSIVQLEFNKRLPAIAAEAILNMIAKSVIQYTLEEELGDFGGKWIGFFYQLATDTTDIRQWRALPKDFQVSRVALDGSPIYIYSPQGDMIANIDTLSPEHDAIIYIRSDRQNHNIIHVIQKQ</sequence>
<dbReference type="KEGG" id="orb:IPMB12_00820"/>
<name>A0A6G9I811_9GAMM</name>
<reference evidence="2 3" key="1">
    <citation type="submission" date="2020-03" db="EMBL/GenBank/DDBJ databases">
        <title>Complete genome sequence of Orbus sp. IPMB12 (BCRC 80908).</title>
        <authorList>
            <person name="Lo W.-S."/>
            <person name="Chang T.-H."/>
            <person name="Kuo C.-H."/>
        </authorList>
    </citation>
    <scope>NUCLEOTIDE SEQUENCE [LARGE SCALE GENOMIC DNA]</scope>
    <source>
        <strain evidence="2 3">IPMB12</strain>
    </source>
</reference>
<evidence type="ECO:0000256" key="1">
    <source>
        <dbReference type="SAM" id="SignalP"/>
    </source>
</evidence>
<protein>
    <recommendedName>
        <fullName evidence="4">Tetratricopeptide repeat protein</fullName>
    </recommendedName>
</protein>
<dbReference type="EMBL" id="CP050253">
    <property type="protein sequence ID" value="QIQ20346.1"/>
    <property type="molecule type" value="Genomic_DNA"/>
</dbReference>
<dbReference type="RefSeq" id="WP_166914004.1">
    <property type="nucleotide sequence ID" value="NZ_CP050253.1"/>
</dbReference>
<dbReference type="Proteomes" id="UP000501168">
    <property type="component" value="Chromosome"/>
</dbReference>
<dbReference type="AlphaFoldDB" id="A0A6G9I811"/>
<evidence type="ECO:0008006" key="4">
    <source>
        <dbReference type="Google" id="ProtNLM"/>
    </source>
</evidence>
<feature type="signal peptide" evidence="1">
    <location>
        <begin position="1"/>
        <end position="25"/>
    </location>
</feature>